<keyword evidence="4" id="KW-0119">Carbohydrate metabolism</keyword>
<keyword evidence="1 9" id="KW-0732">Signal</keyword>
<evidence type="ECO:0000256" key="1">
    <source>
        <dbReference type="ARBA" id="ARBA00022729"/>
    </source>
</evidence>
<dbReference type="InterPro" id="IPR052025">
    <property type="entry name" value="Xyloglucanase_GH74"/>
</dbReference>
<organism evidence="11 12">
    <name type="scientific">Colletotrichum chlorophyti</name>
    <dbReference type="NCBI Taxonomy" id="708187"/>
    <lineage>
        <taxon>Eukaryota</taxon>
        <taxon>Fungi</taxon>
        <taxon>Dikarya</taxon>
        <taxon>Ascomycota</taxon>
        <taxon>Pezizomycotina</taxon>
        <taxon>Sordariomycetes</taxon>
        <taxon>Hypocreomycetidae</taxon>
        <taxon>Glomerellales</taxon>
        <taxon>Glomerellaceae</taxon>
        <taxon>Colletotrichum</taxon>
    </lineage>
</organism>
<evidence type="ECO:0000259" key="10">
    <source>
        <dbReference type="PROSITE" id="PS51164"/>
    </source>
</evidence>
<feature type="chain" id="PRO_5010232475" evidence="9">
    <location>
        <begin position="18"/>
        <end position="838"/>
    </location>
</feature>
<dbReference type="SMART" id="SM00236">
    <property type="entry name" value="fCBD"/>
    <property type="match status" value="1"/>
</dbReference>
<dbReference type="Gene3D" id="2.130.10.10">
    <property type="entry name" value="YVTN repeat-like/Quinoprotein amine dehydrogenase"/>
    <property type="match status" value="2"/>
</dbReference>
<dbReference type="PANTHER" id="PTHR43739:SF2">
    <property type="entry name" value="OLIGOXYLOGLUCAN-REDUCING END-SPECIFIC XYLOGLUCANASE-RELATED"/>
    <property type="match status" value="1"/>
</dbReference>
<comment type="similarity">
    <text evidence="7">Belongs to the glycosyl hydrolase 74 family.</text>
</comment>
<dbReference type="OrthoDB" id="2151161at2759"/>
<dbReference type="InterPro" id="IPR035971">
    <property type="entry name" value="CBD_sf"/>
</dbReference>
<dbReference type="EMBL" id="MPGH01000105">
    <property type="protein sequence ID" value="OLN87029.1"/>
    <property type="molecule type" value="Genomic_DNA"/>
</dbReference>
<dbReference type="GO" id="GO:0010411">
    <property type="term" value="P:xyloglucan metabolic process"/>
    <property type="evidence" value="ECO:0007669"/>
    <property type="project" value="TreeGrafter"/>
</dbReference>
<gene>
    <name evidence="11" type="ORF">CCHL11_06543</name>
</gene>
<dbReference type="GO" id="GO:0005576">
    <property type="term" value="C:extracellular region"/>
    <property type="evidence" value="ECO:0007669"/>
    <property type="project" value="InterPro"/>
</dbReference>
<protein>
    <submittedName>
        <fullName evidence="11">Xyloglucanase 1</fullName>
    </submittedName>
</protein>
<dbReference type="PROSITE" id="PS51164">
    <property type="entry name" value="CBM1_2"/>
    <property type="match status" value="1"/>
</dbReference>
<dbReference type="GO" id="GO:0030248">
    <property type="term" value="F:cellulose binding"/>
    <property type="evidence" value="ECO:0007669"/>
    <property type="project" value="InterPro"/>
</dbReference>
<evidence type="ECO:0000313" key="11">
    <source>
        <dbReference type="EMBL" id="OLN87029.1"/>
    </source>
</evidence>
<keyword evidence="5" id="KW-0326">Glycosidase</keyword>
<dbReference type="PANTHER" id="PTHR43739">
    <property type="entry name" value="XYLOGLUCANASE (EUROFUNG)"/>
    <property type="match status" value="1"/>
</dbReference>
<dbReference type="AlphaFoldDB" id="A0A1Q8RRS1"/>
<evidence type="ECO:0000256" key="5">
    <source>
        <dbReference type="ARBA" id="ARBA00023295"/>
    </source>
</evidence>
<dbReference type="STRING" id="708187.A0A1Q8RRS1"/>
<feature type="signal peptide" evidence="9">
    <location>
        <begin position="1"/>
        <end position="17"/>
    </location>
</feature>
<keyword evidence="12" id="KW-1185">Reference proteome</keyword>
<dbReference type="Proteomes" id="UP000186583">
    <property type="component" value="Unassembled WGS sequence"/>
</dbReference>
<accession>A0A1Q8RRS1</accession>
<evidence type="ECO:0000256" key="7">
    <source>
        <dbReference type="ARBA" id="ARBA00037986"/>
    </source>
</evidence>
<sequence length="838" mass="87987">MKYAKFLLAALAAPLQAAFTWKNVFTGAGGGFVPSIVFHPKTKGIAYARTDIGGLYRLNADDTWTPVTDANNFADDANWSRWGVDALALDPQDPNKVFIAVGLYTNSWDPNNGQIARSSDKGATWSFAPLPFKVGGNMPGRGTGERLAVDPKNSNILFFGARSGNGLWKSTNGGVSFSKVTSFTAVGTYRAGPAGDEYTGDIQGLTFVTFDETSPLINGATSRIFIGVAQTTGSSIYVSNDAGATWSPLAGQPSTYIPHKGRIQPAEKALYLSYSDGTGPYDGTSGAVWRYDITAGTWKDITPVAPGPDLYFGFGGLSVDIQKPGTLIVATLNSWWPDAQLFRSTDSGTTWKKIWTWGPDGNQAFGYTQSPGAAPWIKTNFFDVDTKDLGWMIESLEIDPTDSDHWLYGTGLTIYGGRDLTNWDTGAKVTVSSLSEGIEETAIQDLASAPGGTELLVANYDNNGFTYRTRASLDVAPQTAWTTPWWSSSVSVDYAGNKVANVVRVGNTAGTEQLALSSNGGGTWFTNYAAGTTQYGGQVAISADADTILWSTDTLGVQRSLNQANLAVVSSLPAKSLIASDKRNNTVFYAASGSSFYRSTNLGATFATAGSLSGASEIRHVEAHPVKAGDVWASTDAGIFHSTDYGSTFTKVSTVLTNVNKISLGKGSGSNWNLYAFGTGPQGRRLYGSADLGGSWVDLQGSQSFGNVQGAILAGSANEENLVYVGTNGRGVFYASGPIASSGGGSTSVPPTSTNRPSSSSAVAVTSSTSAIRTTSATSAGVSSSSTLRTSTSSAPTPTATALAKQFEQCGGQGWQGPTVCVAPYKCTVGNPWYSQCL</sequence>
<feature type="region of interest" description="Disordered" evidence="8">
    <location>
        <begin position="742"/>
        <end position="799"/>
    </location>
</feature>
<feature type="domain" description="CBM1" evidence="10">
    <location>
        <begin position="802"/>
        <end position="838"/>
    </location>
</feature>
<dbReference type="GO" id="GO:0016798">
    <property type="term" value="F:hydrolase activity, acting on glycosyl bonds"/>
    <property type="evidence" value="ECO:0007669"/>
    <property type="project" value="UniProtKB-KW"/>
</dbReference>
<evidence type="ECO:0000313" key="12">
    <source>
        <dbReference type="Proteomes" id="UP000186583"/>
    </source>
</evidence>
<comment type="caution">
    <text evidence="11">The sequence shown here is derived from an EMBL/GenBank/DDBJ whole genome shotgun (WGS) entry which is preliminary data.</text>
</comment>
<keyword evidence="3" id="KW-0136">Cellulose degradation</keyword>
<evidence type="ECO:0000256" key="3">
    <source>
        <dbReference type="ARBA" id="ARBA00023001"/>
    </source>
</evidence>
<dbReference type="InterPro" id="IPR015943">
    <property type="entry name" value="WD40/YVTN_repeat-like_dom_sf"/>
</dbReference>
<evidence type="ECO:0000256" key="8">
    <source>
        <dbReference type="SAM" id="MobiDB-lite"/>
    </source>
</evidence>
<name>A0A1Q8RRS1_9PEZI</name>
<dbReference type="GO" id="GO:0030245">
    <property type="term" value="P:cellulose catabolic process"/>
    <property type="evidence" value="ECO:0007669"/>
    <property type="project" value="UniProtKB-KW"/>
</dbReference>
<evidence type="ECO:0000256" key="2">
    <source>
        <dbReference type="ARBA" id="ARBA00022801"/>
    </source>
</evidence>
<dbReference type="SUPFAM" id="SSF57180">
    <property type="entry name" value="Cellulose-binding domain"/>
    <property type="match status" value="1"/>
</dbReference>
<keyword evidence="6" id="KW-0624">Polysaccharide degradation</keyword>
<evidence type="ECO:0000256" key="4">
    <source>
        <dbReference type="ARBA" id="ARBA00023277"/>
    </source>
</evidence>
<dbReference type="SUPFAM" id="SSF110296">
    <property type="entry name" value="Oligoxyloglucan reducing end-specific cellobiohydrolase"/>
    <property type="match status" value="2"/>
</dbReference>
<proteinExistence type="inferred from homology"/>
<evidence type="ECO:0000256" key="6">
    <source>
        <dbReference type="ARBA" id="ARBA00023326"/>
    </source>
</evidence>
<dbReference type="FunFam" id="2.130.10.10:FF:000534">
    <property type="entry name" value="Xyloglucanase Xgh74A"/>
    <property type="match status" value="1"/>
</dbReference>
<keyword evidence="2" id="KW-0378">Hydrolase</keyword>
<evidence type="ECO:0000256" key="9">
    <source>
        <dbReference type="SAM" id="SignalP"/>
    </source>
</evidence>
<dbReference type="InterPro" id="IPR000254">
    <property type="entry name" value="CBD"/>
</dbReference>
<dbReference type="Pfam" id="PF00734">
    <property type="entry name" value="CBM_1"/>
    <property type="match status" value="1"/>
</dbReference>
<dbReference type="PROSITE" id="PS00562">
    <property type="entry name" value="CBM1_1"/>
    <property type="match status" value="1"/>
</dbReference>
<reference evidence="11 12" key="1">
    <citation type="submission" date="2016-11" db="EMBL/GenBank/DDBJ databases">
        <title>Draft Genome Assembly of Colletotrichum chlorophyti a pathogen of herbaceous plants.</title>
        <authorList>
            <person name="Gan P."/>
            <person name="Narusaka M."/>
            <person name="Tsushima A."/>
            <person name="Narusaka Y."/>
            <person name="Takano Y."/>
            <person name="Shirasu K."/>
        </authorList>
    </citation>
    <scope>NUCLEOTIDE SEQUENCE [LARGE SCALE GENOMIC DNA]</scope>
    <source>
        <strain evidence="11 12">NTL11</strain>
    </source>
</reference>